<keyword evidence="5" id="KW-1133">Transmembrane helix</keyword>
<dbReference type="GO" id="GO:0005198">
    <property type="term" value="F:structural molecule activity"/>
    <property type="evidence" value="ECO:0007669"/>
    <property type="project" value="InterPro"/>
</dbReference>
<dbReference type="GeneID" id="32893178"/>
<dbReference type="GO" id="GO:0097588">
    <property type="term" value="P:archaeal or bacterial-type flagellum-dependent cell motility"/>
    <property type="evidence" value="ECO:0007669"/>
    <property type="project" value="InterPro"/>
</dbReference>
<dbReference type="InterPro" id="IPR013373">
    <property type="entry name" value="Flagellin/pilin_N_arc"/>
</dbReference>
<dbReference type="Pfam" id="PF01917">
    <property type="entry name" value="Flagellin_arch-type"/>
    <property type="match status" value="1"/>
</dbReference>
<keyword evidence="6" id="KW-0966">Cell projection</keyword>
<protein>
    <recommendedName>
        <fullName evidence="4">Flagellin</fullName>
    </recommendedName>
</protein>
<dbReference type="InterPro" id="IPR002774">
    <property type="entry name" value="Flagellin_arc-type"/>
</dbReference>
<dbReference type="NCBIfam" id="TIGR02537">
    <property type="entry name" value="arch_flag_Nterm"/>
    <property type="match status" value="1"/>
</dbReference>
<keyword evidence="3 4" id="KW-0974">Archaeal flagellum</keyword>
<dbReference type="RefSeq" id="WP_086887354.1">
    <property type="nucleotide sequence ID" value="NZ_CP019893.1"/>
</dbReference>
<evidence type="ECO:0000256" key="4">
    <source>
        <dbReference type="RuleBase" id="RU361282"/>
    </source>
</evidence>
<dbReference type="EMBL" id="CP019893">
    <property type="protein sequence ID" value="ARS88968.1"/>
    <property type="molecule type" value="Genomic_DNA"/>
</dbReference>
<dbReference type="PANTHER" id="PTHR35903:SF1">
    <property type="entry name" value="FLAGELLIN B1"/>
    <property type="match status" value="1"/>
</dbReference>
<feature type="transmembrane region" description="Helical" evidence="5">
    <location>
        <begin position="14"/>
        <end position="37"/>
    </location>
</feature>
<evidence type="ECO:0000313" key="7">
    <source>
        <dbReference type="Proteomes" id="UP000250088"/>
    </source>
</evidence>
<name>A0A2Z2HZ79_9EURY</name>
<gene>
    <name evidence="6" type="ORF">B1756_03825</name>
</gene>
<keyword evidence="6" id="KW-0969">Cilium</keyword>
<evidence type="ECO:0000256" key="1">
    <source>
        <dbReference type="ARBA" id="ARBA00004618"/>
    </source>
</evidence>
<dbReference type="KEGG" id="naj:B1756_03825"/>
<dbReference type="GO" id="GO:0097589">
    <property type="term" value="C:archaeal-type flagellum"/>
    <property type="evidence" value="ECO:0007669"/>
    <property type="project" value="UniProtKB-SubCell"/>
</dbReference>
<evidence type="ECO:0000313" key="6">
    <source>
        <dbReference type="EMBL" id="ARS88968.1"/>
    </source>
</evidence>
<dbReference type="Proteomes" id="UP000250088">
    <property type="component" value="Chromosome"/>
</dbReference>
<comment type="subcellular location">
    <subcellularLocation>
        <location evidence="1 4">Archaeal flagellum</location>
    </subcellularLocation>
</comment>
<reference evidence="7" key="1">
    <citation type="submission" date="2017-02" db="EMBL/GenBank/DDBJ databases">
        <title>Natronthermophilus aegyptiacus gen. nov.,sp. nov., an aerobic, extremely halophilic alkalithermophilic archaeon isolated from the athalassohaline Wadi An Natrun, Egypt.</title>
        <authorList>
            <person name="Zhao B."/>
        </authorList>
    </citation>
    <scope>NUCLEOTIDE SEQUENCE [LARGE SCALE GENOMIC DNA]</scope>
    <source>
        <strain evidence="7">JW/NM-HA 15</strain>
    </source>
</reference>
<keyword evidence="6" id="KW-0282">Flagellum</keyword>
<evidence type="ECO:0000256" key="2">
    <source>
        <dbReference type="ARBA" id="ARBA00010256"/>
    </source>
</evidence>
<keyword evidence="7" id="KW-1185">Reference proteome</keyword>
<evidence type="ECO:0000256" key="5">
    <source>
        <dbReference type="SAM" id="Phobius"/>
    </source>
</evidence>
<keyword evidence="5" id="KW-0472">Membrane</keyword>
<sequence>MEHSYTTSTERGQVGIGTLIVFIAMVLVAAIAAGVLINTAGMLQSQAEATGEETIDLVSERIDTGSAVGIVADEEEGEIGDILVTVSRAPGSDQIDLNRTVVIVNGPGGQEVLSYEQDDVDNPDQEHFAARDIDGGTLEPDNAVLSHEDRQYQLVFDGEEQPFADSDGNAFGQNDEVTLDIVSPSGAVTSVHLSAPSLLNQEGQAVRL</sequence>
<proteinExistence type="inferred from homology"/>
<accession>A0A2Z2HZ79</accession>
<dbReference type="PANTHER" id="PTHR35903">
    <property type="entry name" value="FLAGELLIN B1"/>
    <property type="match status" value="1"/>
</dbReference>
<dbReference type="OrthoDB" id="102632at2157"/>
<organism evidence="6 7">
    <name type="scientific">Natrarchaeobaculum aegyptiacum</name>
    <dbReference type="NCBI Taxonomy" id="745377"/>
    <lineage>
        <taxon>Archaea</taxon>
        <taxon>Methanobacteriati</taxon>
        <taxon>Methanobacteriota</taxon>
        <taxon>Stenosarchaea group</taxon>
        <taxon>Halobacteria</taxon>
        <taxon>Halobacteriales</taxon>
        <taxon>Natrialbaceae</taxon>
        <taxon>Natrarchaeobaculum</taxon>
    </lineage>
</organism>
<evidence type="ECO:0000256" key="3">
    <source>
        <dbReference type="ARBA" id="ARBA00022440"/>
    </source>
</evidence>
<keyword evidence="5" id="KW-0812">Transmembrane</keyword>
<comment type="similarity">
    <text evidence="2 4">Belongs to the archaeal flagellin family.</text>
</comment>
<dbReference type="AlphaFoldDB" id="A0A2Z2HZ79"/>
<comment type="function">
    <text evidence="4">Flagellin is the subunit protein which polymerizes to form the filaments of archaeal flagella.</text>
</comment>